<dbReference type="GO" id="GO:0016020">
    <property type="term" value="C:membrane"/>
    <property type="evidence" value="ECO:0007669"/>
    <property type="project" value="InterPro"/>
</dbReference>
<evidence type="ECO:0000313" key="3">
    <source>
        <dbReference type="EMBL" id="CAB4021438.1"/>
    </source>
</evidence>
<reference evidence="3" key="1">
    <citation type="submission" date="2020-04" db="EMBL/GenBank/DDBJ databases">
        <authorList>
            <person name="Alioto T."/>
            <person name="Alioto T."/>
            <person name="Gomez Garrido J."/>
        </authorList>
    </citation>
    <scope>NUCLEOTIDE SEQUENCE</scope>
    <source>
        <strain evidence="3">A484AB</strain>
    </source>
</reference>
<dbReference type="PANTHER" id="PTHR46880:SF8">
    <property type="entry name" value="E3 SUMO-PROTEIN LIGASE KIAA1586"/>
    <property type="match status" value="1"/>
</dbReference>
<organism evidence="3 4">
    <name type="scientific">Paramuricea clavata</name>
    <name type="common">Red gorgonian</name>
    <name type="synonym">Violescent sea-whip</name>
    <dbReference type="NCBI Taxonomy" id="317549"/>
    <lineage>
        <taxon>Eukaryota</taxon>
        <taxon>Metazoa</taxon>
        <taxon>Cnidaria</taxon>
        <taxon>Anthozoa</taxon>
        <taxon>Octocorallia</taxon>
        <taxon>Malacalcyonacea</taxon>
        <taxon>Plexauridae</taxon>
        <taxon>Paramuricea</taxon>
    </lineage>
</organism>
<sequence length="750" mass="85014">MSKQSKIVGFFTKSTEDSISEVEKEAEILSDDEKSDRKSDEDDKADRSEKTDEDVQAVSPSILAGPSTEVTVADKTDRPSIWTDEMWREKQQRYPWLLCKNGKLGCDFCLSAKRLAGPHSAQGLHLSSEWQTTNVTYNGATQEGRLTSLRKKIYKHVRSQAHTKAKEILNTQKKNSIPAHIDAMNSKMLNTTKRVFRTSYFIAKKDQPLNDHQELIDLQIQNGIDMGIGLHSRFSATAINDHIANQVRSTICKAIKESKGKLSILIDESTTVSDISTLIVYLKVQLEMSGEPQFLFLDLIELTNGEGADNIHKALLACLKRHGFDMDYLQKHFIAFTSDGASVLTGKKSGVMELLAKDFPNLITWHCLNHRLELAVDDAIADLRGINHFKIFIGKLHSVYSQSPKNMRELKEAADGLDAQLLKIGKVLSTRWVANSYRTVLAVWNNYEALYQHFKAKVAEKDKQTAMYEGLNRQIQSPEFLLDLALFCDVLFELSELSEILQNRSMNIVKADRCVRRAMRSIESLKRKTGTKMMIANDYVKSGEYGIVPLCSNHRLVSVDHNALIDELLNAMKDRLFATTASGTVRTSAAYQKLLDQVSVLYPTYWPQDVDFNYGVEEVRSLCDRFGLARSVTVSALQEYVDCQGRRVPDELQPLLRCCSCIPVSSAECERGFSQMNLVCTSTRNRLLIDRISNLMFVKMHGPPINAWKPDRYAKSWLRNHHSADDQRVKKRKLEDNEETATKQAVWKLL</sequence>
<keyword evidence="4" id="KW-1185">Reference proteome</keyword>
<feature type="region of interest" description="Disordered" evidence="2">
    <location>
        <begin position="15"/>
        <end position="76"/>
    </location>
</feature>
<dbReference type="OrthoDB" id="5954508at2759"/>
<comment type="caution">
    <text evidence="3">The sequence shown here is derived from an EMBL/GenBank/DDBJ whole genome shotgun (WGS) entry which is preliminary data.</text>
</comment>
<dbReference type="PANTHER" id="PTHR46880">
    <property type="entry name" value="RAS-ASSOCIATING DOMAIN-CONTAINING PROTEIN"/>
    <property type="match status" value="1"/>
</dbReference>
<evidence type="ECO:0000256" key="1">
    <source>
        <dbReference type="PROSITE-ProRule" id="PRU00196"/>
    </source>
</evidence>
<comment type="caution">
    <text evidence="1">Lacks conserved residue(s) required for the propagation of feature annotation.</text>
</comment>
<evidence type="ECO:0000313" key="4">
    <source>
        <dbReference type="Proteomes" id="UP001152795"/>
    </source>
</evidence>
<dbReference type="InterPro" id="IPR001190">
    <property type="entry name" value="SRCR"/>
</dbReference>
<proteinExistence type="predicted"/>
<dbReference type="InterPro" id="IPR012337">
    <property type="entry name" value="RNaseH-like_sf"/>
</dbReference>
<dbReference type="PROSITE" id="PS50287">
    <property type="entry name" value="SRCR_2"/>
    <property type="match status" value="1"/>
</dbReference>
<dbReference type="Pfam" id="PF05699">
    <property type="entry name" value="Dimer_Tnp_hAT"/>
    <property type="match status" value="1"/>
</dbReference>
<dbReference type="InterPro" id="IPR008906">
    <property type="entry name" value="HATC_C_dom"/>
</dbReference>
<dbReference type="EMBL" id="CACRXK020011436">
    <property type="protein sequence ID" value="CAB4021438.1"/>
    <property type="molecule type" value="Genomic_DNA"/>
</dbReference>
<accession>A0A6S7KLQ7</accession>
<evidence type="ECO:0000256" key="2">
    <source>
        <dbReference type="SAM" id="MobiDB-lite"/>
    </source>
</evidence>
<gene>
    <name evidence="3" type="ORF">PACLA_8A014328</name>
</gene>
<keyword evidence="3" id="KW-0436">Ligase</keyword>
<name>A0A6S7KLQ7_PARCT</name>
<dbReference type="Proteomes" id="UP001152795">
    <property type="component" value="Unassembled WGS sequence"/>
</dbReference>
<feature type="compositionally biased region" description="Basic and acidic residues" evidence="2">
    <location>
        <begin position="21"/>
        <end position="50"/>
    </location>
</feature>
<dbReference type="SUPFAM" id="SSF53098">
    <property type="entry name" value="Ribonuclease H-like"/>
    <property type="match status" value="1"/>
</dbReference>
<dbReference type="AlphaFoldDB" id="A0A6S7KLQ7"/>
<protein>
    <submittedName>
        <fullName evidence="3">E3 SUMO- ligase KIAA1586-like</fullName>
    </submittedName>
</protein>
<dbReference type="GO" id="GO:0016874">
    <property type="term" value="F:ligase activity"/>
    <property type="evidence" value="ECO:0007669"/>
    <property type="project" value="UniProtKB-KW"/>
</dbReference>
<dbReference type="GO" id="GO:0046983">
    <property type="term" value="F:protein dimerization activity"/>
    <property type="evidence" value="ECO:0007669"/>
    <property type="project" value="InterPro"/>
</dbReference>